<dbReference type="OrthoDB" id="3056950at2759"/>
<protein>
    <submittedName>
        <fullName evidence="1">Uncharacterized protein</fullName>
    </submittedName>
</protein>
<dbReference type="Proteomes" id="UP000620124">
    <property type="component" value="Unassembled WGS sequence"/>
</dbReference>
<keyword evidence="2" id="KW-1185">Reference proteome</keyword>
<evidence type="ECO:0000313" key="1">
    <source>
        <dbReference type="EMBL" id="KAF7343393.1"/>
    </source>
</evidence>
<name>A0A8H7CQ39_9AGAR</name>
<gene>
    <name evidence="1" type="ORF">MVEN_01771700</name>
</gene>
<reference evidence="1" key="1">
    <citation type="submission" date="2020-05" db="EMBL/GenBank/DDBJ databases">
        <title>Mycena genomes resolve the evolution of fungal bioluminescence.</title>
        <authorList>
            <person name="Tsai I.J."/>
        </authorList>
    </citation>
    <scope>NUCLEOTIDE SEQUENCE</scope>
    <source>
        <strain evidence="1">CCC161011</strain>
    </source>
</reference>
<evidence type="ECO:0000313" key="2">
    <source>
        <dbReference type="Proteomes" id="UP000620124"/>
    </source>
</evidence>
<proteinExistence type="predicted"/>
<sequence>MSTGMRHRRDRSISTATPAGIWIRDDDNVGSVPRTLFPSVVLHTTLTVCICSADSPLLPGVGPLVVFEIFNTQQVELRDDHRRIRRLQCWNDNDTVTFKVDYVCEHLAVHYGLHKTVGEIRISRWDIYAEVFERHPPQPQDGVTLSLSVDWAIDHPIPTDDEGNNTHGPTKMLRLPGLARVEFFGGSPYLFLGDVLDILAHIEA</sequence>
<dbReference type="EMBL" id="JACAZI010000016">
    <property type="protein sequence ID" value="KAF7343393.1"/>
    <property type="molecule type" value="Genomic_DNA"/>
</dbReference>
<accession>A0A8H7CQ39</accession>
<comment type="caution">
    <text evidence="1">The sequence shown here is derived from an EMBL/GenBank/DDBJ whole genome shotgun (WGS) entry which is preliminary data.</text>
</comment>
<dbReference type="AlphaFoldDB" id="A0A8H7CQ39"/>
<organism evidence="1 2">
    <name type="scientific">Mycena venus</name>
    <dbReference type="NCBI Taxonomy" id="2733690"/>
    <lineage>
        <taxon>Eukaryota</taxon>
        <taxon>Fungi</taxon>
        <taxon>Dikarya</taxon>
        <taxon>Basidiomycota</taxon>
        <taxon>Agaricomycotina</taxon>
        <taxon>Agaricomycetes</taxon>
        <taxon>Agaricomycetidae</taxon>
        <taxon>Agaricales</taxon>
        <taxon>Marasmiineae</taxon>
        <taxon>Mycenaceae</taxon>
        <taxon>Mycena</taxon>
    </lineage>
</organism>